<dbReference type="PANTHER" id="PTHR33609:SF1">
    <property type="entry name" value="TRANSPOSASE"/>
    <property type="match status" value="1"/>
</dbReference>
<keyword evidence="2" id="KW-1185">Reference proteome</keyword>
<dbReference type="STRING" id="413882.AAW51_0362"/>
<proteinExistence type="predicted"/>
<evidence type="ECO:0000313" key="2">
    <source>
        <dbReference type="Proteomes" id="UP000035352"/>
    </source>
</evidence>
<dbReference type="Proteomes" id="UP000035352">
    <property type="component" value="Chromosome"/>
</dbReference>
<dbReference type="GO" id="GO:0003677">
    <property type="term" value="F:DNA binding"/>
    <property type="evidence" value="ECO:0007669"/>
    <property type="project" value="InterPro"/>
</dbReference>
<sequence>MRKSKFSEEQIIGFLKQAEAGIPVAEICRKGGFSDATFYKWRSKFGGMDVPDAQRLRELEAENAKLKKLLAEAHLDMHALKSVLGVKR</sequence>
<organism evidence="1 2">
    <name type="scientific">Caldimonas brevitalea</name>
    <dbReference type="NCBI Taxonomy" id="413882"/>
    <lineage>
        <taxon>Bacteria</taxon>
        <taxon>Pseudomonadati</taxon>
        <taxon>Pseudomonadota</taxon>
        <taxon>Betaproteobacteria</taxon>
        <taxon>Burkholderiales</taxon>
        <taxon>Sphaerotilaceae</taxon>
        <taxon>Caldimonas</taxon>
    </lineage>
</organism>
<dbReference type="InterPro" id="IPR002514">
    <property type="entry name" value="Transposase_8"/>
</dbReference>
<dbReference type="KEGG" id="pbh:AAW51_0362"/>
<dbReference type="EMBL" id="CP011371">
    <property type="protein sequence ID" value="AKJ27053.1"/>
    <property type="molecule type" value="Genomic_DNA"/>
</dbReference>
<name>A0A0G3BGF4_9BURK</name>
<dbReference type="PATRIC" id="fig|413882.6.peg.375"/>
<dbReference type="AlphaFoldDB" id="A0A0G3BGF4"/>
<dbReference type="InterPro" id="IPR052546">
    <property type="entry name" value="Transposase_8_domain"/>
</dbReference>
<dbReference type="InterPro" id="IPR009057">
    <property type="entry name" value="Homeodomain-like_sf"/>
</dbReference>
<dbReference type="GO" id="GO:0004803">
    <property type="term" value="F:transposase activity"/>
    <property type="evidence" value="ECO:0007669"/>
    <property type="project" value="InterPro"/>
</dbReference>
<reference evidence="1 2" key="1">
    <citation type="submission" date="2015-05" db="EMBL/GenBank/DDBJ databases">
        <authorList>
            <person name="Tang B."/>
            <person name="Yu Y."/>
        </authorList>
    </citation>
    <scope>NUCLEOTIDE SEQUENCE [LARGE SCALE GENOMIC DNA]</scope>
    <source>
        <strain evidence="1 2">DSM 7029</strain>
    </source>
</reference>
<dbReference type="Pfam" id="PF01527">
    <property type="entry name" value="HTH_Tnp_1"/>
    <property type="match status" value="1"/>
</dbReference>
<dbReference type="SUPFAM" id="SSF46689">
    <property type="entry name" value="Homeodomain-like"/>
    <property type="match status" value="1"/>
</dbReference>
<dbReference type="PANTHER" id="PTHR33609">
    <property type="entry name" value="LOW CALCIUM RESPONSE LOCUS PROTEIN S"/>
    <property type="match status" value="1"/>
</dbReference>
<accession>A0A0G3BGF4</accession>
<evidence type="ECO:0000313" key="1">
    <source>
        <dbReference type="EMBL" id="AKJ27053.1"/>
    </source>
</evidence>
<dbReference type="GO" id="GO:0006313">
    <property type="term" value="P:DNA transposition"/>
    <property type="evidence" value="ECO:0007669"/>
    <property type="project" value="InterPro"/>
</dbReference>
<gene>
    <name evidence="1" type="ORF">AAW51_0362</name>
</gene>
<protein>
    <submittedName>
        <fullName evidence="1">Transposase</fullName>
    </submittedName>
</protein>